<feature type="transmembrane region" description="Helical" evidence="1">
    <location>
        <begin position="218"/>
        <end position="238"/>
    </location>
</feature>
<proteinExistence type="predicted"/>
<evidence type="ECO:0000313" key="3">
    <source>
        <dbReference type="Proteomes" id="UP000198307"/>
    </source>
</evidence>
<dbReference type="RefSeq" id="WP_089343680.1">
    <property type="nucleotide sequence ID" value="NZ_CP067129.1"/>
</dbReference>
<evidence type="ECO:0000313" key="2">
    <source>
        <dbReference type="EMBL" id="SNT72886.1"/>
    </source>
</evidence>
<dbReference type="Proteomes" id="UP000198307">
    <property type="component" value="Unassembled WGS sequence"/>
</dbReference>
<name>A0A239PSK7_9RHOB</name>
<keyword evidence="1" id="KW-0812">Transmembrane</keyword>
<keyword evidence="1" id="KW-0472">Membrane</keyword>
<reference evidence="2 3" key="1">
    <citation type="submission" date="2017-07" db="EMBL/GenBank/DDBJ databases">
        <authorList>
            <person name="Sun Z.S."/>
            <person name="Albrecht U."/>
            <person name="Echele G."/>
            <person name="Lee C.C."/>
        </authorList>
    </citation>
    <scope>NUCLEOTIDE SEQUENCE [LARGE SCALE GENOMIC DNA]</scope>
    <source>
        <strain evidence="2 3">DSM 14827</strain>
    </source>
</reference>
<dbReference type="AlphaFoldDB" id="A0A239PSK7"/>
<feature type="transmembrane region" description="Helical" evidence="1">
    <location>
        <begin position="48"/>
        <end position="68"/>
    </location>
</feature>
<dbReference type="OrthoDB" id="7771791at2"/>
<organism evidence="2 3">
    <name type="scientific">Paracoccus seriniphilus</name>
    <dbReference type="NCBI Taxonomy" id="184748"/>
    <lineage>
        <taxon>Bacteria</taxon>
        <taxon>Pseudomonadati</taxon>
        <taxon>Pseudomonadota</taxon>
        <taxon>Alphaproteobacteria</taxon>
        <taxon>Rhodobacterales</taxon>
        <taxon>Paracoccaceae</taxon>
        <taxon>Paracoccus</taxon>
    </lineage>
</organism>
<feature type="transmembrane region" description="Helical" evidence="1">
    <location>
        <begin position="114"/>
        <end position="130"/>
    </location>
</feature>
<keyword evidence="3" id="KW-1185">Reference proteome</keyword>
<keyword evidence="1" id="KW-1133">Transmembrane helix</keyword>
<feature type="transmembrane region" description="Helical" evidence="1">
    <location>
        <begin position="194"/>
        <end position="212"/>
    </location>
</feature>
<feature type="transmembrane region" description="Helical" evidence="1">
    <location>
        <begin position="168"/>
        <end position="187"/>
    </location>
</feature>
<feature type="transmembrane region" description="Helical" evidence="1">
    <location>
        <begin position="142"/>
        <end position="162"/>
    </location>
</feature>
<accession>A0A239PSK7</accession>
<gene>
    <name evidence="2" type="ORF">SAMN05444959_10457</name>
</gene>
<sequence length="239" mass="25150">MKRAVFFTQFLSVTVFVGSNLAYLAHPDNQGVQQPDASGAVQMVQLYLHPASIMLWALLLILWALLVLDTIGQWQDPSEPEGRSQDLRQLVWPGFSAALVLHALWPWLAQPAPWLAALTGLVAAALAYHATRCATDQNRPAIGFVAGWSLVIATALLASALAGSLEMAPAQASILGILVASGAGMTAQLQLGRQVAFSIAVISGFCAIAVTTMIHDPVTAIACILGITAMTAVLIRAAS</sequence>
<dbReference type="EMBL" id="FZQB01000004">
    <property type="protein sequence ID" value="SNT72886.1"/>
    <property type="molecule type" value="Genomic_DNA"/>
</dbReference>
<protein>
    <submittedName>
        <fullName evidence="2">Uncharacterized protein</fullName>
    </submittedName>
</protein>
<evidence type="ECO:0000256" key="1">
    <source>
        <dbReference type="SAM" id="Phobius"/>
    </source>
</evidence>